<evidence type="ECO:0000313" key="1">
    <source>
        <dbReference type="EMBL" id="KAF6821576.1"/>
    </source>
</evidence>
<dbReference type="Proteomes" id="UP000652219">
    <property type="component" value="Unassembled WGS sequence"/>
</dbReference>
<reference evidence="1 2" key="1">
    <citation type="journal article" date="2020" name="Phytopathology">
        <title>Genome Sequence Resources of Colletotrichum truncatum, C. plurivorum, C. musicola, and C. sojae: Four Species Pathogenic to Soybean (Glycine max).</title>
        <authorList>
            <person name="Rogerio F."/>
            <person name="Boufleur T.R."/>
            <person name="Ciampi-Guillardi M."/>
            <person name="Sukno S.A."/>
            <person name="Thon M.R."/>
            <person name="Massola Junior N.S."/>
            <person name="Baroncelli R."/>
        </authorList>
    </citation>
    <scope>NUCLEOTIDE SEQUENCE [LARGE SCALE GENOMIC DNA]</scope>
    <source>
        <strain evidence="1 2">LFN0009</strain>
    </source>
</reference>
<protein>
    <submittedName>
        <fullName evidence="1">Uncharacterized protein</fullName>
    </submittedName>
</protein>
<gene>
    <name evidence="1" type="ORF">CSOJ01_00079</name>
</gene>
<dbReference type="EMBL" id="WIGN01000001">
    <property type="protein sequence ID" value="KAF6821576.1"/>
    <property type="molecule type" value="Genomic_DNA"/>
</dbReference>
<comment type="caution">
    <text evidence="1">The sequence shown here is derived from an EMBL/GenBank/DDBJ whole genome shotgun (WGS) entry which is preliminary data.</text>
</comment>
<name>A0A8H6JZK0_9PEZI</name>
<organism evidence="1 2">
    <name type="scientific">Colletotrichum sojae</name>
    <dbReference type="NCBI Taxonomy" id="2175907"/>
    <lineage>
        <taxon>Eukaryota</taxon>
        <taxon>Fungi</taxon>
        <taxon>Dikarya</taxon>
        <taxon>Ascomycota</taxon>
        <taxon>Pezizomycotina</taxon>
        <taxon>Sordariomycetes</taxon>
        <taxon>Hypocreomycetidae</taxon>
        <taxon>Glomerellales</taxon>
        <taxon>Glomerellaceae</taxon>
        <taxon>Colletotrichum</taxon>
        <taxon>Colletotrichum orchidearum species complex</taxon>
    </lineage>
</organism>
<dbReference type="AlphaFoldDB" id="A0A8H6JZK0"/>
<accession>A0A8H6JZK0</accession>
<proteinExistence type="predicted"/>
<sequence length="89" mass="9998">MASDHQHVRHIIEHGARIVAMLNEPTNQHALEAQVELSRACHVDLEGAAVRQTATTNHPEASNSQQLAFDLRIFRDARSRPPDLPELPY</sequence>
<evidence type="ECO:0000313" key="2">
    <source>
        <dbReference type="Proteomes" id="UP000652219"/>
    </source>
</evidence>
<keyword evidence="2" id="KW-1185">Reference proteome</keyword>